<proteinExistence type="predicted"/>
<dbReference type="Pfam" id="PF03772">
    <property type="entry name" value="Competence"/>
    <property type="match status" value="1"/>
</dbReference>
<feature type="transmembrane region" description="Helical" evidence="6">
    <location>
        <begin position="399"/>
        <end position="419"/>
    </location>
</feature>
<dbReference type="CDD" id="cd07731">
    <property type="entry name" value="ComA-like_MBL-fold"/>
    <property type="match status" value="1"/>
</dbReference>
<sequence length="689" mass="77295">MVINSELQNQPTGEFTNQSFKVYPDMLKVNGASFSYLGRLDNKQPNVIFYGRFKTLAQKQQVSRADKPLRLTVSGKIADFNPATNVNQFDARRYYHHQKVAKVVVIKDIQSFQPVMRLTLVDRLHWLRSRFNHYCETLPKTLKIYALGLLSGSREADFFSEMTGVKQLGLLHIFSISGMHVYYFLAIIDQCLGLFRLPKAGKATVELMSIGAYFVFSGGSPGLFRAVVMAVIAILNRLFNSGLSRLDIWSLSLIINLLMMPEAMFLMGVQLSYGLSFGLIVAADFSFVKQTLLLNMLTLPILLYHIYEWHVLSVAVNLIVLPMFGKFIFPLVIIGTLVGLAVPVLVLPIDWLLKSFNDTLNWASTLPGLVTFGKPALVIVIMMLILTLGLALKRGRPKVLLAGLLTLYLGTFLVIHLPLNGEVVMFDVGQGDSFLIRTPFNRTVTLIDTGGKVDFSRTAWEHGTKTYQADRLSINYLKSVGISKIDFLCVSHQDADHCGDLPAFIHSMRIGTILMPLGMDQNPSFMKRIEDRHQNTKLVPINDESKVVGLPLSILHPHEPGLGENHDSMVLATRVGGMSWLFTGDLDRLGEMDTLARHPDLKIDVLKAGHHGSRTSSDPQFIYQVKPKIALISAGRNNRYHHPNIETIQTLNQAGIKIYNTQTQGMVRYRYRQQSGHFETVLHQHEGMS</sequence>
<evidence type="ECO:0000256" key="3">
    <source>
        <dbReference type="ARBA" id="ARBA00022692"/>
    </source>
</evidence>
<evidence type="ECO:0000313" key="9">
    <source>
        <dbReference type="Proteomes" id="UP000604765"/>
    </source>
</evidence>
<evidence type="ECO:0000259" key="7">
    <source>
        <dbReference type="SMART" id="SM00849"/>
    </source>
</evidence>
<dbReference type="SUPFAM" id="SSF56281">
    <property type="entry name" value="Metallo-hydrolase/oxidoreductase"/>
    <property type="match status" value="1"/>
</dbReference>
<keyword evidence="5 6" id="KW-0472">Membrane</keyword>
<keyword evidence="4 6" id="KW-1133">Transmembrane helix</keyword>
<accession>A0ABQ3W1J9</accession>
<evidence type="ECO:0000256" key="6">
    <source>
        <dbReference type="SAM" id="Phobius"/>
    </source>
</evidence>
<evidence type="ECO:0000256" key="1">
    <source>
        <dbReference type="ARBA" id="ARBA00004651"/>
    </source>
</evidence>
<keyword evidence="9" id="KW-1185">Reference proteome</keyword>
<comment type="subcellular location">
    <subcellularLocation>
        <location evidence="1">Cell membrane</location>
        <topology evidence="1">Multi-pass membrane protein</topology>
    </subcellularLocation>
</comment>
<keyword evidence="2" id="KW-1003">Cell membrane</keyword>
<reference evidence="8 9" key="1">
    <citation type="journal article" date="2021" name="Int. J. Syst. Evol. Microbiol.">
        <title>Lentilactobacillus fungorum sp. nov., isolated from spent mushroom substrates.</title>
        <authorList>
            <person name="Tohno M."/>
            <person name="Tanizawa Y."/>
            <person name="Kojima Y."/>
            <person name="Sakamoto M."/>
            <person name="Ohkuma M."/>
            <person name="Kobayashi H."/>
        </authorList>
    </citation>
    <scope>NUCLEOTIDE SEQUENCE [LARGE SCALE GENOMIC DNA]</scope>
    <source>
        <strain evidence="8 9">YK48G</strain>
    </source>
</reference>
<organism evidence="8 9">
    <name type="scientific">Lentilactobacillus fungorum</name>
    <dbReference type="NCBI Taxonomy" id="2201250"/>
    <lineage>
        <taxon>Bacteria</taxon>
        <taxon>Bacillati</taxon>
        <taxon>Bacillota</taxon>
        <taxon>Bacilli</taxon>
        <taxon>Lactobacillales</taxon>
        <taxon>Lactobacillaceae</taxon>
        <taxon>Lentilactobacillus</taxon>
    </lineage>
</organism>
<dbReference type="PANTHER" id="PTHR30619">
    <property type="entry name" value="DNA INTERNALIZATION/COMPETENCE PROTEIN COMEC/REC2"/>
    <property type="match status" value="1"/>
</dbReference>
<feature type="transmembrane region" description="Helical" evidence="6">
    <location>
        <begin position="327"/>
        <end position="349"/>
    </location>
</feature>
<dbReference type="NCBIfam" id="TIGR00361">
    <property type="entry name" value="ComEC_Rec2"/>
    <property type="match status" value="1"/>
</dbReference>
<keyword evidence="3 6" id="KW-0812">Transmembrane</keyword>
<dbReference type="InterPro" id="IPR001279">
    <property type="entry name" value="Metallo-B-lactamas"/>
</dbReference>
<dbReference type="EMBL" id="BNJR01000019">
    <property type="protein sequence ID" value="GHP15063.1"/>
    <property type="molecule type" value="Genomic_DNA"/>
</dbReference>
<dbReference type="NCBIfam" id="TIGR00360">
    <property type="entry name" value="ComEC_N-term"/>
    <property type="match status" value="1"/>
</dbReference>
<dbReference type="InterPro" id="IPR052159">
    <property type="entry name" value="Competence_DNA_uptake"/>
</dbReference>
<feature type="transmembrane region" description="Helical" evidence="6">
    <location>
        <begin position="369"/>
        <end position="392"/>
    </location>
</feature>
<dbReference type="InterPro" id="IPR036866">
    <property type="entry name" value="RibonucZ/Hydroxyglut_hydro"/>
</dbReference>
<dbReference type="PANTHER" id="PTHR30619:SF7">
    <property type="entry name" value="BETA-LACTAMASE DOMAIN PROTEIN"/>
    <property type="match status" value="1"/>
</dbReference>
<dbReference type="Gene3D" id="3.60.15.10">
    <property type="entry name" value="Ribonuclease Z/Hydroxyacylglutathione hydrolase-like"/>
    <property type="match status" value="1"/>
</dbReference>
<feature type="domain" description="Metallo-beta-lactamase" evidence="7">
    <location>
        <begin position="430"/>
        <end position="636"/>
    </location>
</feature>
<feature type="transmembrane region" description="Helical" evidence="6">
    <location>
        <begin position="168"/>
        <end position="188"/>
    </location>
</feature>
<dbReference type="InterPro" id="IPR004477">
    <property type="entry name" value="ComEC_N"/>
</dbReference>
<dbReference type="InterPro" id="IPR004797">
    <property type="entry name" value="Competence_ComEC/Rec2"/>
</dbReference>
<feature type="transmembrane region" description="Helical" evidence="6">
    <location>
        <begin position="251"/>
        <end position="281"/>
    </location>
</feature>
<evidence type="ECO:0000313" key="8">
    <source>
        <dbReference type="EMBL" id="GHP15063.1"/>
    </source>
</evidence>
<name>A0ABQ3W1J9_9LACO</name>
<feature type="transmembrane region" description="Helical" evidence="6">
    <location>
        <begin position="301"/>
        <end position="320"/>
    </location>
</feature>
<protein>
    <submittedName>
        <fullName evidence="8">DNA internalization-related competence protein ComEC/Rec2</fullName>
    </submittedName>
</protein>
<evidence type="ECO:0000256" key="4">
    <source>
        <dbReference type="ARBA" id="ARBA00022989"/>
    </source>
</evidence>
<dbReference type="Proteomes" id="UP000604765">
    <property type="component" value="Unassembled WGS sequence"/>
</dbReference>
<comment type="caution">
    <text evidence="8">The sequence shown here is derived from an EMBL/GenBank/DDBJ whole genome shotgun (WGS) entry which is preliminary data.</text>
</comment>
<dbReference type="SMART" id="SM00849">
    <property type="entry name" value="Lactamase_B"/>
    <property type="match status" value="1"/>
</dbReference>
<dbReference type="Pfam" id="PF00753">
    <property type="entry name" value="Lactamase_B"/>
    <property type="match status" value="1"/>
</dbReference>
<dbReference type="InterPro" id="IPR035681">
    <property type="entry name" value="ComA-like_MBL"/>
</dbReference>
<evidence type="ECO:0000256" key="5">
    <source>
        <dbReference type="ARBA" id="ARBA00023136"/>
    </source>
</evidence>
<gene>
    <name evidence="8" type="ORF">YK48G_24880</name>
</gene>
<feature type="transmembrane region" description="Helical" evidence="6">
    <location>
        <begin position="222"/>
        <end position="239"/>
    </location>
</feature>
<evidence type="ECO:0000256" key="2">
    <source>
        <dbReference type="ARBA" id="ARBA00022475"/>
    </source>
</evidence>